<comment type="pathway">
    <text evidence="14">Phospholipid metabolism; phosphatidylethanolamine biosynthesis.</text>
</comment>
<keyword evidence="13" id="KW-0670">Pyruvate</keyword>
<dbReference type="Pfam" id="PF02666">
    <property type="entry name" value="PS_Dcarbxylase"/>
    <property type="match status" value="1"/>
</dbReference>
<dbReference type="InterPro" id="IPR003817">
    <property type="entry name" value="PS_Dcarbxylase"/>
</dbReference>
<dbReference type="Proteomes" id="UP001249851">
    <property type="component" value="Unassembled WGS sequence"/>
</dbReference>
<keyword evidence="9 16" id="KW-0472">Membrane</keyword>
<evidence type="ECO:0000256" key="1">
    <source>
        <dbReference type="ARBA" id="ARBA00001928"/>
    </source>
</evidence>
<evidence type="ECO:0000256" key="8">
    <source>
        <dbReference type="ARBA" id="ARBA00023098"/>
    </source>
</evidence>
<keyword evidence="8" id="KW-0443">Lipid metabolism</keyword>
<evidence type="ECO:0000256" key="15">
    <source>
        <dbReference type="ARBA" id="ARBA00045136"/>
    </source>
</evidence>
<feature type="non-terminal residue" evidence="17">
    <location>
        <position position="1"/>
    </location>
</feature>
<evidence type="ECO:0000313" key="18">
    <source>
        <dbReference type="Proteomes" id="UP001249851"/>
    </source>
</evidence>
<dbReference type="InterPro" id="IPR033177">
    <property type="entry name" value="PSD-B"/>
</dbReference>
<dbReference type="AlphaFoldDB" id="A0AAD9R745"/>
<dbReference type="EC" id="4.1.1.65" evidence="3"/>
<feature type="transmembrane region" description="Helical" evidence="16">
    <location>
        <begin position="24"/>
        <end position="51"/>
    </location>
</feature>
<evidence type="ECO:0000256" key="6">
    <source>
        <dbReference type="ARBA" id="ARBA00022793"/>
    </source>
</evidence>
<name>A0AAD9R745_ACRCE</name>
<evidence type="ECO:0000313" key="17">
    <source>
        <dbReference type="EMBL" id="KAK2574011.1"/>
    </source>
</evidence>
<evidence type="ECO:0000256" key="5">
    <source>
        <dbReference type="ARBA" id="ARBA00022692"/>
    </source>
</evidence>
<evidence type="ECO:0000256" key="12">
    <source>
        <dbReference type="ARBA" id="ARBA00023264"/>
    </source>
</evidence>
<comment type="cofactor">
    <cofactor evidence="1">
        <name>pyruvate</name>
        <dbReference type="ChEBI" id="CHEBI:15361"/>
    </cofactor>
</comment>
<evidence type="ECO:0000256" key="16">
    <source>
        <dbReference type="SAM" id="Phobius"/>
    </source>
</evidence>
<dbReference type="InterPro" id="IPR033661">
    <property type="entry name" value="PSD_type1_euk"/>
</dbReference>
<dbReference type="HAMAP" id="MF_03208">
    <property type="entry name" value="PS_decarb_PSD_B_type1_euk"/>
    <property type="match status" value="1"/>
</dbReference>
<dbReference type="EMBL" id="JARQWQ010000001">
    <property type="protein sequence ID" value="KAK2574011.1"/>
    <property type="molecule type" value="Genomic_DNA"/>
</dbReference>
<keyword evidence="18" id="KW-1185">Reference proteome</keyword>
<keyword evidence="12" id="KW-1208">Phospholipid metabolism</keyword>
<evidence type="ECO:0000256" key="9">
    <source>
        <dbReference type="ARBA" id="ARBA00023136"/>
    </source>
</evidence>
<keyword evidence="11" id="KW-0456">Lyase</keyword>
<dbReference type="GO" id="GO:0006646">
    <property type="term" value="P:phosphatidylethanolamine biosynthetic process"/>
    <property type="evidence" value="ECO:0007669"/>
    <property type="project" value="TreeGrafter"/>
</dbReference>
<dbReference type="PANTHER" id="PTHR10067">
    <property type="entry name" value="PHOSPHATIDYLSERINE DECARBOXYLASE"/>
    <property type="match status" value="1"/>
</dbReference>
<evidence type="ECO:0000256" key="7">
    <source>
        <dbReference type="ARBA" id="ARBA00022989"/>
    </source>
</evidence>
<keyword evidence="7 16" id="KW-1133">Transmembrane helix</keyword>
<reference evidence="17" key="1">
    <citation type="journal article" date="2023" name="G3 (Bethesda)">
        <title>Whole genome assembly and annotation of the endangered Caribbean coral Acropora cervicornis.</title>
        <authorList>
            <person name="Selwyn J.D."/>
            <person name="Vollmer S.V."/>
        </authorList>
    </citation>
    <scope>NUCLEOTIDE SEQUENCE</scope>
    <source>
        <strain evidence="17">K2</strain>
    </source>
</reference>
<dbReference type="GO" id="GO:0004609">
    <property type="term" value="F:phosphatidylserine decarboxylase activity"/>
    <property type="evidence" value="ECO:0007669"/>
    <property type="project" value="UniProtKB-EC"/>
</dbReference>
<evidence type="ECO:0000256" key="10">
    <source>
        <dbReference type="ARBA" id="ARBA00023209"/>
    </source>
</evidence>
<sequence length="509" mass="57455">MQLHTEDAISFAGYRHLDIRHDSAWIMSCVLYAHSAICLFTIMAFASYGLVWPVKETDTMLHKTTRKGVRRLGTAVRSYLGTLRWFSIPASVGFAYVCYQQFWHIKEREERKLKSGELEQPSQWQVALLKKLPTRACSRAWGKFCDLDLPLWLRKPIIGTFSWYFACNIGEAVEEEIINYPSVGAFFRRQLKPGARTICQTSSIVSPADGNILHFGVIENEMIEQVKGITYSMQTFLGPNQQAASALKKLDSSNNKRLYHCVIYLGPGDYHSFHSPSEWDLNIEPAITYSLFIFRLTVAGDLFSVHPGIARIITGLFNHNERVVLSGTWKHGFFSFTAVGAYNVGSIKLKFDKDLKTNRAESYIPGSFDELDYVNNNGKKVSLTRGERMGAFHLGSTIVLVFEAPRDFKFHVQPGQKINYGQPVGSSRQTSDFALEWLVFACTHTLGENWKSVKASPPSWVQKVMANGFKTPAGVFAICGLHVLPIWLYGLRTGLWLPFMTHHSQLGVA</sequence>
<comment type="function">
    <text evidence="15">Catalyzes the formation of phosphatidylethanolamine (PtdEtn) from phosphatidylserine (PtdSer). Plays a central role in phospholipid metabolism and in the interorganelle trafficking of phosphatidylserine. May be involved in lipid droplet biogenesis at the endoplasmic reticulum membrane.</text>
</comment>
<keyword evidence="5 16" id="KW-0812">Transmembrane</keyword>
<keyword evidence="10" id="KW-0594">Phospholipid biosynthesis</keyword>
<evidence type="ECO:0000256" key="3">
    <source>
        <dbReference type="ARBA" id="ARBA00012243"/>
    </source>
</evidence>
<keyword evidence="6" id="KW-0210">Decarboxylase</keyword>
<comment type="pathway">
    <text evidence="2">Lipid metabolism.</text>
</comment>
<evidence type="ECO:0000256" key="4">
    <source>
        <dbReference type="ARBA" id="ARBA00022516"/>
    </source>
</evidence>
<reference evidence="17" key="2">
    <citation type="journal article" date="2023" name="Science">
        <title>Genomic signatures of disease resistance in endangered staghorn corals.</title>
        <authorList>
            <person name="Vollmer S.V."/>
            <person name="Selwyn J.D."/>
            <person name="Despard B.A."/>
            <person name="Roesel C.L."/>
        </authorList>
    </citation>
    <scope>NUCLEOTIDE SEQUENCE</scope>
    <source>
        <strain evidence="17">K2</strain>
    </source>
</reference>
<proteinExistence type="inferred from homology"/>
<evidence type="ECO:0000256" key="13">
    <source>
        <dbReference type="ARBA" id="ARBA00023317"/>
    </source>
</evidence>
<dbReference type="GO" id="GO:0005739">
    <property type="term" value="C:mitochondrion"/>
    <property type="evidence" value="ECO:0007669"/>
    <property type="project" value="InterPro"/>
</dbReference>
<dbReference type="PANTHER" id="PTHR10067:SF6">
    <property type="entry name" value="PHOSPHATIDYLSERINE DECARBOXYLASE PROENZYME, MITOCHONDRIAL"/>
    <property type="match status" value="1"/>
</dbReference>
<evidence type="ECO:0000256" key="14">
    <source>
        <dbReference type="ARBA" id="ARBA00024326"/>
    </source>
</evidence>
<gene>
    <name evidence="17" type="ORF">P5673_000125</name>
</gene>
<evidence type="ECO:0000256" key="11">
    <source>
        <dbReference type="ARBA" id="ARBA00023239"/>
    </source>
</evidence>
<dbReference type="NCBIfam" id="TIGR00163">
    <property type="entry name" value="PS_decarb"/>
    <property type="match status" value="1"/>
</dbReference>
<comment type="caution">
    <text evidence="17">The sequence shown here is derived from an EMBL/GenBank/DDBJ whole genome shotgun (WGS) entry which is preliminary data.</text>
</comment>
<accession>A0AAD9R745</accession>
<protein>
    <recommendedName>
        <fullName evidence="3">phosphatidylserine decarboxylase</fullName>
        <ecNumber evidence="3">4.1.1.65</ecNumber>
    </recommendedName>
</protein>
<organism evidence="17 18">
    <name type="scientific">Acropora cervicornis</name>
    <name type="common">Staghorn coral</name>
    <dbReference type="NCBI Taxonomy" id="6130"/>
    <lineage>
        <taxon>Eukaryota</taxon>
        <taxon>Metazoa</taxon>
        <taxon>Cnidaria</taxon>
        <taxon>Anthozoa</taxon>
        <taxon>Hexacorallia</taxon>
        <taxon>Scleractinia</taxon>
        <taxon>Astrocoeniina</taxon>
        <taxon>Acroporidae</taxon>
        <taxon>Acropora</taxon>
    </lineage>
</organism>
<evidence type="ECO:0000256" key="2">
    <source>
        <dbReference type="ARBA" id="ARBA00005189"/>
    </source>
</evidence>
<keyword evidence="4" id="KW-0444">Lipid biosynthesis</keyword>